<dbReference type="Gene3D" id="2.40.160.10">
    <property type="entry name" value="Porin"/>
    <property type="match status" value="1"/>
</dbReference>
<evidence type="ECO:0000256" key="2">
    <source>
        <dbReference type="SAM" id="SignalP"/>
    </source>
</evidence>
<protein>
    <recommendedName>
        <fullName evidence="5">Porin</fullName>
    </recommendedName>
</protein>
<reference evidence="3 4" key="1">
    <citation type="submission" date="2020-04" db="EMBL/GenBank/DDBJ databases">
        <title>Ramlibacter sp. G-1-2-2 isolated from soil.</title>
        <authorList>
            <person name="Dahal R.H."/>
        </authorList>
    </citation>
    <scope>NUCLEOTIDE SEQUENCE [LARGE SCALE GENOMIC DNA]</scope>
    <source>
        <strain evidence="3 4">G-1-2-2</strain>
    </source>
</reference>
<keyword evidence="4" id="KW-1185">Reference proteome</keyword>
<organism evidence="3 4">
    <name type="scientific">Ramlibacter agri</name>
    <dbReference type="NCBI Taxonomy" id="2728837"/>
    <lineage>
        <taxon>Bacteria</taxon>
        <taxon>Pseudomonadati</taxon>
        <taxon>Pseudomonadota</taxon>
        <taxon>Betaproteobacteria</taxon>
        <taxon>Burkholderiales</taxon>
        <taxon>Comamonadaceae</taxon>
        <taxon>Ramlibacter</taxon>
    </lineage>
</organism>
<feature type="chain" id="PRO_5032560256" description="Porin" evidence="2">
    <location>
        <begin position="26"/>
        <end position="444"/>
    </location>
</feature>
<dbReference type="RefSeq" id="WP_169420962.1">
    <property type="nucleotide sequence ID" value="NZ_JABBFX010000002.1"/>
</dbReference>
<dbReference type="EMBL" id="JABBFX010000002">
    <property type="protein sequence ID" value="NML46715.1"/>
    <property type="molecule type" value="Genomic_DNA"/>
</dbReference>
<feature type="signal peptide" evidence="2">
    <location>
        <begin position="1"/>
        <end position="25"/>
    </location>
</feature>
<sequence length="444" mass="47415">MNQKLAAVPGALALATLALCAPAQAQSADAELAEQVRQLRAELQQVRQELDAMKKQAAPVASTPAAPSWSGSPAPAVVPAPAAAPVAAVAPQANAGLSLFGYGELSYSRPTHDTANSVANVGRAVLGWGYRFNERTRMAAELEIENAIASSSDSGEAAIEQMYVEHDLNSNLTAKAGLFLMPAGILNESHEPTRYFGVFRNQVETAIIPTTWRELGVGLQGTTDQGLRWNTGIVTGFDLTKWDPTSSDGRDSPLGSIHQEGQLAKARTLATYLALNYSGIPGFNIGGSVYYGGAGQKQTGFAAPDATVTLAEAHARWQPGRWDLSALAARGRFSGVDALNATFAGQPTPVPDRFGGWYAQAAYKVWSAGEQALWPFARYERLNTAEGYSGLPQGLAPTAQPDTRTVTIGANYYLHPQVVLKADYMRFFDDSSRDRFNLGVGFEF</sequence>
<keyword evidence="2" id="KW-0732">Signal</keyword>
<dbReference type="AlphaFoldDB" id="A0A848H7E8"/>
<evidence type="ECO:0008006" key="5">
    <source>
        <dbReference type="Google" id="ProtNLM"/>
    </source>
</evidence>
<evidence type="ECO:0000313" key="3">
    <source>
        <dbReference type="EMBL" id="NML46715.1"/>
    </source>
</evidence>
<comment type="caution">
    <text evidence="3">The sequence shown here is derived from an EMBL/GenBank/DDBJ whole genome shotgun (WGS) entry which is preliminary data.</text>
</comment>
<feature type="coiled-coil region" evidence="1">
    <location>
        <begin position="25"/>
        <end position="56"/>
    </location>
</feature>
<dbReference type="Proteomes" id="UP000541185">
    <property type="component" value="Unassembled WGS sequence"/>
</dbReference>
<dbReference type="SUPFAM" id="SSF56935">
    <property type="entry name" value="Porins"/>
    <property type="match status" value="1"/>
</dbReference>
<name>A0A848H7E8_9BURK</name>
<accession>A0A848H7E8</accession>
<proteinExistence type="predicted"/>
<keyword evidence="1" id="KW-0175">Coiled coil</keyword>
<dbReference type="InterPro" id="IPR023614">
    <property type="entry name" value="Porin_dom_sf"/>
</dbReference>
<evidence type="ECO:0000256" key="1">
    <source>
        <dbReference type="SAM" id="Coils"/>
    </source>
</evidence>
<gene>
    <name evidence="3" type="ORF">HHL11_23430</name>
</gene>
<evidence type="ECO:0000313" key="4">
    <source>
        <dbReference type="Proteomes" id="UP000541185"/>
    </source>
</evidence>